<dbReference type="Proteomes" id="UP000198919">
    <property type="component" value="Unassembled WGS sequence"/>
</dbReference>
<evidence type="ECO:0000313" key="3">
    <source>
        <dbReference type="EMBL" id="SFJ31335.1"/>
    </source>
</evidence>
<reference evidence="2 5" key="3">
    <citation type="journal article" date="2017" name="Nat. Microbiol.">
        <title>Natural product diversity associated with the nematode symbionts Photorhabdus and Xenorhabdus.</title>
        <authorList>
            <person name="Tobias N.J."/>
            <person name="Wolff H."/>
            <person name="Djahanschiri B."/>
            <person name="Grundmann F."/>
            <person name="Kronenwerth M."/>
            <person name="Shi Y.M."/>
            <person name="Simonyi S."/>
            <person name="Grun P."/>
            <person name="Shapiro-Ilan D."/>
            <person name="Pidot S.J."/>
            <person name="Stinear T.P."/>
            <person name="Ebersberger I."/>
            <person name="Bode H.B."/>
        </authorList>
    </citation>
    <scope>NUCLEOTIDE SEQUENCE [LARGE SCALE GENOMIC DNA]</scope>
    <source>
        <strain evidence="2 5">DSM 17908</strain>
    </source>
</reference>
<dbReference type="OrthoDB" id="6448044at2"/>
<keyword evidence="1" id="KW-1133">Transmembrane helix</keyword>
<proteinExistence type="predicted"/>
<keyword evidence="5" id="KW-1185">Reference proteome</keyword>
<sequence length="166" mass="19243">MRRAIRKWLSQKTESKVNANVKISRLSTVCDLNLDEDIGILDKEQIKSENFIGLIGNKKCEILFGKSNLHEIVLISSLTGFLLGFCFFIETVVDTWKVNGESYLSTVSDAKIDYGEEFYLNPNLPNYLKKYKYLADAKSVSWSQYFHIRYTDSGFYSKSRVQKNYF</sequence>
<reference evidence="3" key="1">
    <citation type="submission" date="2016-10" db="EMBL/GenBank/DDBJ databases">
        <authorList>
            <person name="de Groot N.N."/>
        </authorList>
    </citation>
    <scope>NUCLEOTIDE SEQUENCE [LARGE SCALE GENOMIC DNA]</scope>
    <source>
        <strain evidence="3">DSM 17908</strain>
    </source>
</reference>
<dbReference type="RefSeq" id="WP_092510186.1">
    <property type="nucleotide sequence ID" value="NZ_CAWNQB010000067.1"/>
</dbReference>
<keyword evidence="1" id="KW-0812">Transmembrane</keyword>
<evidence type="ECO:0000313" key="2">
    <source>
        <dbReference type="EMBL" id="PHM40017.1"/>
    </source>
</evidence>
<evidence type="ECO:0000313" key="5">
    <source>
        <dbReference type="Proteomes" id="UP000224607"/>
    </source>
</evidence>
<protein>
    <submittedName>
        <fullName evidence="3">Uncharacterized protein</fullName>
    </submittedName>
</protein>
<dbReference type="Proteomes" id="UP000224607">
    <property type="component" value="Unassembled WGS sequence"/>
</dbReference>
<reference evidence="4" key="2">
    <citation type="submission" date="2016-10" db="EMBL/GenBank/DDBJ databases">
        <authorList>
            <person name="Varghese N."/>
            <person name="Submissions S."/>
        </authorList>
    </citation>
    <scope>NUCLEOTIDE SEQUENCE [LARGE SCALE GENOMIC DNA]</scope>
    <source>
        <strain evidence="4">DSM 17908</strain>
    </source>
</reference>
<accession>A0A1I3QCB0</accession>
<dbReference type="STRING" id="351675.SAMN05421680_107107"/>
<dbReference type="EMBL" id="FORG01000007">
    <property type="protein sequence ID" value="SFJ31335.1"/>
    <property type="molecule type" value="Genomic_DNA"/>
</dbReference>
<dbReference type="EMBL" id="NITY01000007">
    <property type="protein sequence ID" value="PHM40017.1"/>
    <property type="molecule type" value="Genomic_DNA"/>
</dbReference>
<dbReference type="AlphaFoldDB" id="A0A1I3QCB0"/>
<keyword evidence="1" id="KW-0472">Membrane</keyword>
<organism evidence="3 4">
    <name type="scientific">Xenorhabdus mauleonii</name>
    <dbReference type="NCBI Taxonomy" id="351675"/>
    <lineage>
        <taxon>Bacteria</taxon>
        <taxon>Pseudomonadati</taxon>
        <taxon>Pseudomonadota</taxon>
        <taxon>Gammaproteobacteria</taxon>
        <taxon>Enterobacterales</taxon>
        <taxon>Morganellaceae</taxon>
        <taxon>Xenorhabdus</taxon>
    </lineage>
</organism>
<name>A0A1I3QCB0_9GAMM</name>
<evidence type="ECO:0000256" key="1">
    <source>
        <dbReference type="SAM" id="Phobius"/>
    </source>
</evidence>
<feature type="transmembrane region" description="Helical" evidence="1">
    <location>
        <begin position="72"/>
        <end position="93"/>
    </location>
</feature>
<gene>
    <name evidence="3" type="ORF">SAMN05421680_107107</name>
    <name evidence="2" type="ORF">Xmau_02201</name>
</gene>
<evidence type="ECO:0000313" key="4">
    <source>
        <dbReference type="Proteomes" id="UP000198919"/>
    </source>
</evidence>